<dbReference type="InterPro" id="IPR052026">
    <property type="entry name" value="ExeA_AAA_ATPase_DNA-bind"/>
</dbReference>
<dbReference type="RefSeq" id="WP_284324871.1">
    <property type="nucleotide sequence ID" value="NZ_BSPP01000005.1"/>
</dbReference>
<dbReference type="EMBL" id="BSPP01000005">
    <property type="protein sequence ID" value="GLS86654.1"/>
    <property type="molecule type" value="Genomic_DNA"/>
</dbReference>
<gene>
    <name evidence="2" type="primary">tnpA</name>
    <name evidence="2" type="ORF">GCM10010873_16280</name>
</gene>
<evidence type="ECO:0000313" key="2">
    <source>
        <dbReference type="EMBL" id="GLS86654.1"/>
    </source>
</evidence>
<reference evidence="2 3" key="1">
    <citation type="journal article" date="2014" name="Int. J. Syst. Evol. Microbiol.">
        <title>Complete genome sequence of Corynebacterium casei LMG S-19264T (=DSM 44701T), isolated from a smear-ripened cheese.</title>
        <authorList>
            <consortium name="US DOE Joint Genome Institute (JGI-PGF)"/>
            <person name="Walter F."/>
            <person name="Albersmeier A."/>
            <person name="Kalinowski J."/>
            <person name="Ruckert C."/>
        </authorList>
    </citation>
    <scope>NUCLEOTIDE SEQUENCE [LARGE SCALE GENOMIC DNA]</scope>
    <source>
        <strain evidence="2 3">NBRC 111766</strain>
    </source>
</reference>
<feature type="domain" description="ORC1/DEAH AAA+ ATPase" evidence="1">
    <location>
        <begin position="29"/>
        <end position="155"/>
    </location>
</feature>
<dbReference type="PANTHER" id="PTHR35894:SF5">
    <property type="entry name" value="MU-LIKE PROPHAGE FLUMU DNA TRANSPOSITION PROTEIN B"/>
    <property type="match status" value="1"/>
</dbReference>
<name>A0AA37TRX7_9RHOB</name>
<organism evidence="2 3">
    <name type="scientific">Cypionkella aquatica</name>
    <dbReference type="NCBI Taxonomy" id="1756042"/>
    <lineage>
        <taxon>Bacteria</taxon>
        <taxon>Pseudomonadati</taxon>
        <taxon>Pseudomonadota</taxon>
        <taxon>Alphaproteobacteria</taxon>
        <taxon>Rhodobacterales</taxon>
        <taxon>Paracoccaceae</taxon>
        <taxon>Cypionkella</taxon>
    </lineage>
</organism>
<dbReference type="Proteomes" id="UP001157355">
    <property type="component" value="Unassembled WGS sequence"/>
</dbReference>
<dbReference type="GO" id="GO:0016887">
    <property type="term" value="F:ATP hydrolysis activity"/>
    <property type="evidence" value="ECO:0007669"/>
    <property type="project" value="InterPro"/>
</dbReference>
<comment type="caution">
    <text evidence="2">The sequence shown here is derived from an EMBL/GenBank/DDBJ whole genome shotgun (WGS) entry which is preliminary data.</text>
</comment>
<evidence type="ECO:0000259" key="1">
    <source>
        <dbReference type="Pfam" id="PF13401"/>
    </source>
</evidence>
<dbReference type="InterPro" id="IPR049945">
    <property type="entry name" value="AAA_22"/>
</dbReference>
<evidence type="ECO:0000313" key="3">
    <source>
        <dbReference type="Proteomes" id="UP001157355"/>
    </source>
</evidence>
<keyword evidence="3" id="KW-1185">Reference proteome</keyword>
<dbReference type="Pfam" id="PF13401">
    <property type="entry name" value="AAA_22"/>
    <property type="match status" value="1"/>
</dbReference>
<dbReference type="PANTHER" id="PTHR35894">
    <property type="entry name" value="GENERAL SECRETION PATHWAY PROTEIN A-RELATED"/>
    <property type="match status" value="1"/>
</dbReference>
<dbReference type="Gene3D" id="3.40.50.300">
    <property type="entry name" value="P-loop containing nucleotide triphosphate hydrolases"/>
    <property type="match status" value="1"/>
</dbReference>
<sequence>MKQGFVETRNYTKFMEGMTALEARGSVECRLVVVDGLPGLGKTTILHRWAAMEDCIYLRAKTEWSAYWMMSELLIGLGVSDAEIPRGHEKRFRACIAALSERLARAQTARQQFAIVIDEADHVSGKSALVDTIRDFTDLTEVPFVLVGMGRIRDNLTKHPQTASRISRYIRFEPAGIDDVQVFLDRKCAIPVAPDLASFVAQATRGFNREILEAIVSIERFGQRNAPAGPEGLTLREMAGEHLINDRKSGQAIMVPGR</sequence>
<proteinExistence type="predicted"/>
<dbReference type="InterPro" id="IPR027417">
    <property type="entry name" value="P-loop_NTPase"/>
</dbReference>
<dbReference type="AlphaFoldDB" id="A0AA37TRX7"/>
<accession>A0AA37TRX7</accession>
<protein>
    <submittedName>
        <fullName evidence="2">Transposase</fullName>
    </submittedName>
</protein>
<dbReference type="SUPFAM" id="SSF52540">
    <property type="entry name" value="P-loop containing nucleoside triphosphate hydrolases"/>
    <property type="match status" value="1"/>
</dbReference>